<gene>
    <name evidence="1" type="ORF">Patl1_00603</name>
</gene>
<dbReference type="EMBL" id="CM047897">
    <property type="protein sequence ID" value="KAJ0111838.1"/>
    <property type="molecule type" value="Genomic_DNA"/>
</dbReference>
<evidence type="ECO:0000313" key="2">
    <source>
        <dbReference type="Proteomes" id="UP001164250"/>
    </source>
</evidence>
<reference evidence="2" key="1">
    <citation type="journal article" date="2023" name="G3 (Bethesda)">
        <title>Genome assembly and association tests identify interacting loci associated with vigor, precocity, and sex in interspecific pistachio rootstocks.</title>
        <authorList>
            <person name="Palmer W."/>
            <person name="Jacygrad E."/>
            <person name="Sagayaradj S."/>
            <person name="Cavanaugh K."/>
            <person name="Han R."/>
            <person name="Bertier L."/>
            <person name="Beede B."/>
            <person name="Kafkas S."/>
            <person name="Golino D."/>
            <person name="Preece J."/>
            <person name="Michelmore R."/>
        </authorList>
    </citation>
    <scope>NUCLEOTIDE SEQUENCE [LARGE SCALE GENOMIC DNA]</scope>
</reference>
<organism evidence="1 2">
    <name type="scientific">Pistacia atlantica</name>
    <dbReference type="NCBI Taxonomy" id="434234"/>
    <lineage>
        <taxon>Eukaryota</taxon>
        <taxon>Viridiplantae</taxon>
        <taxon>Streptophyta</taxon>
        <taxon>Embryophyta</taxon>
        <taxon>Tracheophyta</taxon>
        <taxon>Spermatophyta</taxon>
        <taxon>Magnoliopsida</taxon>
        <taxon>eudicotyledons</taxon>
        <taxon>Gunneridae</taxon>
        <taxon>Pentapetalae</taxon>
        <taxon>rosids</taxon>
        <taxon>malvids</taxon>
        <taxon>Sapindales</taxon>
        <taxon>Anacardiaceae</taxon>
        <taxon>Pistacia</taxon>
    </lineage>
</organism>
<name>A0ACC1C868_9ROSI</name>
<comment type="caution">
    <text evidence="1">The sequence shown here is derived from an EMBL/GenBank/DDBJ whole genome shotgun (WGS) entry which is preliminary data.</text>
</comment>
<evidence type="ECO:0000313" key="1">
    <source>
        <dbReference type="EMBL" id="KAJ0111838.1"/>
    </source>
</evidence>
<dbReference type="Proteomes" id="UP001164250">
    <property type="component" value="Chromosome 1"/>
</dbReference>
<proteinExistence type="predicted"/>
<accession>A0ACC1C868</accession>
<protein>
    <submittedName>
        <fullName evidence="1">Uncharacterized protein</fullName>
    </submittedName>
</protein>
<keyword evidence="2" id="KW-1185">Reference proteome</keyword>
<sequence>MRKRLKKSTEGLRSCSSPRYNDYDLCSDFNWDQEDIWTYIAKFLDGKSLAKLALTNKWLHGVIMHDSVWKFACLRDLQVPDPCHVSCSWVKLYASAFDGSHSFLFRHQDKFLDWMRIGAFLFHSQEALLTDKFNLPVKIVKGKTIEKMLEACGSCLLKNIKTGIWIADLQLVRCPACNLNTCEGTMQMLDARHIELFLSEGFQDGSWKYEFIGSHKIEKNVQGASAAIFDVEHLKDSQSAGVFNLNKWGGKPSDMQPKAIIAFHAVGVNTNLKENEEYCQSSVCGNNISIRFPFQLEDKQPKNCSYPGFGLDCNSEGTTTLNLPYSGEFFVRDIDYLAQQIHLHDPDKCIPRRLLSFNLTGSPFAASYRNYTFLSCPAQVTKSRESAIDCLSNSTTSVLATSSISLVNSMMESCQIVLTLQVPVSWPVELDEGFSTDLNNDIQLTWYKPDCGDCEARGGICGFKSRSSQEIACFNNTQPGQSNTGFHVFKIICLTIAVPALSCATGIGIYVCFMDSSAHRERNTTTAAVSPQPQSNILMTGLDECTIESYEKVILGESKRIPGPNDTTCPICLSEYRCKDTIRCIPQCRHCFHADCIDEWLKMNSTCPVCRNSPSPSPATSQIT</sequence>